<evidence type="ECO:0000256" key="6">
    <source>
        <dbReference type="ARBA" id="ARBA00023163"/>
    </source>
</evidence>
<evidence type="ECO:0000256" key="4">
    <source>
        <dbReference type="ARBA" id="ARBA00023015"/>
    </source>
</evidence>
<evidence type="ECO:0000256" key="7">
    <source>
        <dbReference type="ARBA" id="ARBA00023242"/>
    </source>
</evidence>
<keyword evidence="6" id="KW-0804">Transcription</keyword>
<evidence type="ECO:0000256" key="2">
    <source>
        <dbReference type="ARBA" id="ARBA00022473"/>
    </source>
</evidence>
<gene>
    <name evidence="10" type="ORF">NEMVEDRAFT_v1g3149</name>
</gene>
<dbReference type="SMART" id="SM00351">
    <property type="entry name" value="PAX"/>
    <property type="match status" value="1"/>
</dbReference>
<dbReference type="PANTHER" id="PTHR45636">
    <property type="entry name" value="PAIRED BOX PROTEIN PAX-6-RELATED-RELATED"/>
    <property type="match status" value="1"/>
</dbReference>
<evidence type="ECO:0000313" key="11">
    <source>
        <dbReference type="Proteomes" id="UP000001593"/>
    </source>
</evidence>
<reference evidence="10 11" key="1">
    <citation type="journal article" date="2007" name="Science">
        <title>Sea anemone genome reveals ancestral eumetazoan gene repertoire and genomic organization.</title>
        <authorList>
            <person name="Putnam N.H."/>
            <person name="Srivastava M."/>
            <person name="Hellsten U."/>
            <person name="Dirks B."/>
            <person name="Chapman J."/>
            <person name="Salamov A."/>
            <person name="Terry A."/>
            <person name="Shapiro H."/>
            <person name="Lindquist E."/>
            <person name="Kapitonov V.V."/>
            <person name="Jurka J."/>
            <person name="Genikhovich G."/>
            <person name="Grigoriev I.V."/>
            <person name="Lucas S.M."/>
            <person name="Steele R.E."/>
            <person name="Finnerty J.R."/>
            <person name="Technau U."/>
            <person name="Martindale M.Q."/>
            <person name="Rokhsar D.S."/>
        </authorList>
    </citation>
    <scope>NUCLEOTIDE SEQUENCE [LARGE SCALE GENOMIC DNA]</scope>
    <source>
        <strain evidence="11">CH2 X CH6</strain>
    </source>
</reference>
<keyword evidence="4" id="KW-0805">Transcription regulation</keyword>
<dbReference type="eggNOG" id="KOG3517">
    <property type="taxonomic scope" value="Eukaryota"/>
</dbReference>
<dbReference type="InterPro" id="IPR043565">
    <property type="entry name" value="PAX_fam"/>
</dbReference>
<feature type="region of interest" description="Disordered" evidence="8">
    <location>
        <begin position="127"/>
        <end position="196"/>
    </location>
</feature>
<proteinExistence type="predicted"/>
<feature type="non-terminal residue" evidence="10">
    <location>
        <position position="1"/>
    </location>
</feature>
<dbReference type="PROSITE" id="PS51057">
    <property type="entry name" value="PAIRED_2"/>
    <property type="match status" value="1"/>
</dbReference>
<protein>
    <recommendedName>
        <fullName evidence="9">Paired domain-containing protein</fullName>
    </recommendedName>
</protein>
<dbReference type="SUPFAM" id="SSF46689">
    <property type="entry name" value="Homeodomain-like"/>
    <property type="match status" value="1"/>
</dbReference>
<dbReference type="InParanoid" id="A7T9N5"/>
<dbReference type="GO" id="GO:0006357">
    <property type="term" value="P:regulation of transcription by RNA polymerase II"/>
    <property type="evidence" value="ECO:0000318"/>
    <property type="project" value="GO_Central"/>
</dbReference>
<keyword evidence="3" id="KW-0563">Paired box</keyword>
<dbReference type="Pfam" id="PF00292">
    <property type="entry name" value="PAX"/>
    <property type="match status" value="1"/>
</dbReference>
<dbReference type="Gene3D" id="1.10.10.10">
    <property type="entry name" value="Winged helix-like DNA-binding domain superfamily/Winged helix DNA-binding domain"/>
    <property type="match status" value="2"/>
</dbReference>
<dbReference type="HOGENOM" id="CLU_019281_1_3_1"/>
<dbReference type="InterPro" id="IPR009057">
    <property type="entry name" value="Homeodomain-like_sf"/>
</dbReference>
<feature type="compositionally biased region" description="Basic and acidic residues" evidence="8">
    <location>
        <begin position="144"/>
        <end position="155"/>
    </location>
</feature>
<dbReference type="Proteomes" id="UP000001593">
    <property type="component" value="Unassembled WGS sequence"/>
</dbReference>
<accession>A7T9N5</accession>
<feature type="compositionally biased region" description="Polar residues" evidence="8">
    <location>
        <begin position="156"/>
        <end position="171"/>
    </location>
</feature>
<evidence type="ECO:0000313" key="10">
    <source>
        <dbReference type="EMBL" id="EDO27289.1"/>
    </source>
</evidence>
<feature type="compositionally biased region" description="Polar residues" evidence="8">
    <location>
        <begin position="127"/>
        <end position="143"/>
    </location>
</feature>
<feature type="non-terminal residue" evidence="10">
    <location>
        <position position="196"/>
    </location>
</feature>
<dbReference type="InterPro" id="IPR036388">
    <property type="entry name" value="WH-like_DNA-bd_sf"/>
</dbReference>
<organism evidence="10 11">
    <name type="scientific">Nematostella vectensis</name>
    <name type="common">Starlet sea anemone</name>
    <dbReference type="NCBI Taxonomy" id="45351"/>
    <lineage>
        <taxon>Eukaryota</taxon>
        <taxon>Metazoa</taxon>
        <taxon>Cnidaria</taxon>
        <taxon>Anthozoa</taxon>
        <taxon>Hexacorallia</taxon>
        <taxon>Actiniaria</taxon>
        <taxon>Edwardsiidae</taxon>
        <taxon>Nematostella</taxon>
    </lineage>
</organism>
<feature type="domain" description="Paired" evidence="9">
    <location>
        <begin position="1"/>
        <end position="119"/>
    </location>
</feature>
<dbReference type="KEGG" id="nve:5497566"/>
<name>A7T9N5_NEMVE</name>
<dbReference type="PANTHER" id="PTHR45636:SF49">
    <property type="entry name" value="PAIRED BOX PROTEIN 3 HOMOLOG"/>
    <property type="match status" value="1"/>
</dbReference>
<keyword evidence="2" id="KW-0217">Developmental protein</keyword>
<dbReference type="EMBL" id="DS473511">
    <property type="protein sequence ID" value="EDO27289.1"/>
    <property type="molecule type" value="Genomic_DNA"/>
</dbReference>
<evidence type="ECO:0000256" key="5">
    <source>
        <dbReference type="ARBA" id="ARBA00023125"/>
    </source>
</evidence>
<dbReference type="AlphaFoldDB" id="A7T9N5"/>
<dbReference type="PRINTS" id="PR00027">
    <property type="entry name" value="PAIREDBOX"/>
</dbReference>
<sequence length="196" mass="22041">GVFINGKPLPRPLRLRIIELARLGVRPSDISRRLRVSHGCVSKILNKFHETGSVEPGAAITTFKRRDISPAVLNKIEEYVFEQPDIFSWEVRDRLLKDKLCSKCNVPSLEAVSNVIKTCARKLQSNLTRKSEAASRQNNNCTIKTEREDSSDKGTEQGSRSRFTGPFSISNILELESPEEAGKVSSDDYTDQETFE</sequence>
<dbReference type="GO" id="GO:0005634">
    <property type="term" value="C:nucleus"/>
    <property type="evidence" value="ECO:0007669"/>
    <property type="project" value="UniProtKB-SubCell"/>
</dbReference>
<keyword evidence="11" id="KW-1185">Reference proteome</keyword>
<keyword evidence="7" id="KW-0539">Nucleus</keyword>
<dbReference type="STRING" id="45351.A7T9N5"/>
<evidence type="ECO:0000256" key="3">
    <source>
        <dbReference type="ARBA" id="ARBA00022724"/>
    </source>
</evidence>
<keyword evidence="5" id="KW-0238">DNA-binding</keyword>
<evidence type="ECO:0000259" key="9">
    <source>
        <dbReference type="PROSITE" id="PS51057"/>
    </source>
</evidence>
<dbReference type="InterPro" id="IPR001523">
    <property type="entry name" value="Paired_dom"/>
</dbReference>
<comment type="subcellular location">
    <subcellularLocation>
        <location evidence="1">Nucleus</location>
    </subcellularLocation>
</comment>
<dbReference type="PhylomeDB" id="A7T9N5"/>
<evidence type="ECO:0000256" key="8">
    <source>
        <dbReference type="SAM" id="MobiDB-lite"/>
    </source>
</evidence>
<dbReference type="GO" id="GO:0000978">
    <property type="term" value="F:RNA polymerase II cis-regulatory region sequence-specific DNA binding"/>
    <property type="evidence" value="ECO:0000318"/>
    <property type="project" value="GO_Central"/>
</dbReference>
<evidence type="ECO:0000256" key="1">
    <source>
        <dbReference type="ARBA" id="ARBA00004123"/>
    </source>
</evidence>
<dbReference type="GO" id="GO:0000981">
    <property type="term" value="F:DNA-binding transcription factor activity, RNA polymerase II-specific"/>
    <property type="evidence" value="ECO:0000318"/>
    <property type="project" value="GO_Central"/>
</dbReference>